<dbReference type="InterPro" id="IPR039745">
    <property type="entry name" value="Vps54"/>
</dbReference>
<feature type="domain" description="Vacuolar protein sorting-associated protein 54 N-terminal" evidence="7">
    <location>
        <begin position="57"/>
        <end position="213"/>
    </location>
</feature>
<keyword evidence="6" id="KW-0175">Coiled coil</keyword>
<keyword evidence="9" id="KW-1185">Reference proteome</keyword>
<proteinExistence type="inferred from homology"/>
<evidence type="ECO:0000256" key="2">
    <source>
        <dbReference type="ARBA" id="ARBA00009150"/>
    </source>
</evidence>
<comment type="similarity">
    <text evidence="2">Belongs to the VPS54 family.</text>
</comment>
<evidence type="ECO:0000256" key="5">
    <source>
        <dbReference type="ARBA" id="ARBA00023034"/>
    </source>
</evidence>
<evidence type="ECO:0000256" key="4">
    <source>
        <dbReference type="ARBA" id="ARBA00022927"/>
    </source>
</evidence>
<dbReference type="Proteomes" id="UP001266305">
    <property type="component" value="Unassembled WGS sequence"/>
</dbReference>
<protein>
    <submittedName>
        <fullName evidence="8">Vacuolar protein sorting-associated protein 54</fullName>
    </submittedName>
</protein>
<evidence type="ECO:0000256" key="1">
    <source>
        <dbReference type="ARBA" id="ARBA00004601"/>
    </source>
</evidence>
<evidence type="ECO:0000256" key="3">
    <source>
        <dbReference type="ARBA" id="ARBA00022448"/>
    </source>
</evidence>
<comment type="caution">
    <text evidence="8">The sequence shown here is derived from an EMBL/GenBank/DDBJ whole genome shotgun (WGS) entry which is preliminary data.</text>
</comment>
<dbReference type="PANTHER" id="PTHR12965">
    <property type="entry name" value="VACUOLAR PROTEIN SORTING 54"/>
    <property type="match status" value="1"/>
</dbReference>
<sequence>MKPDFALDDSLTFNSVLPWSHFNTAGGKGNRDAASSKLLQEKNRNRIQDSKRALSNSIYDGQQLLSHYLDIVEVNIAHQISLRSEAFFHAMTSQHELQDYLKKTSQAVKMLRDKIAQIDKVVCEGSLHILRLALTRNNCVKVYNKLKLMATVHQTQPTVQVLLSTSEFVGALDLIATTQEVLQQELQGIHSFRSDFQFNDLRDVAQHLGSQLCELEKLIDKMMIAEFSTYSHSDLNRPLEDDCQVLEECVINKVSQIEEIDTDVVVKLADQMRMLNFPQWFELLKDIFSKFTIFLQRVKVI</sequence>
<reference evidence="8 9" key="1">
    <citation type="submission" date="2023-05" db="EMBL/GenBank/DDBJ databases">
        <title>B98-5 Cell Line De Novo Hybrid Assembly: An Optical Mapping Approach.</title>
        <authorList>
            <person name="Kananen K."/>
            <person name="Auerbach J.A."/>
            <person name="Kautto E."/>
            <person name="Blachly J.S."/>
        </authorList>
    </citation>
    <scope>NUCLEOTIDE SEQUENCE [LARGE SCALE GENOMIC DNA]</scope>
    <source>
        <strain evidence="8">B95-8</strain>
        <tissue evidence="8">Cell line</tissue>
    </source>
</reference>
<dbReference type="EMBL" id="JASSZA010000015">
    <property type="protein sequence ID" value="KAK2092556.1"/>
    <property type="molecule type" value="Genomic_DNA"/>
</dbReference>
<evidence type="ECO:0000313" key="9">
    <source>
        <dbReference type="Proteomes" id="UP001266305"/>
    </source>
</evidence>
<dbReference type="Pfam" id="PF10475">
    <property type="entry name" value="Vps54_N"/>
    <property type="match status" value="1"/>
</dbReference>
<accession>A0ABQ9U6S0</accession>
<dbReference type="PANTHER" id="PTHR12965:SF0">
    <property type="entry name" value="VACUOLAR PROTEIN SORTING-ASSOCIATED PROTEIN 54"/>
    <property type="match status" value="1"/>
</dbReference>
<organism evidence="8 9">
    <name type="scientific">Saguinus oedipus</name>
    <name type="common">Cotton-top tamarin</name>
    <name type="synonym">Oedipomidas oedipus</name>
    <dbReference type="NCBI Taxonomy" id="9490"/>
    <lineage>
        <taxon>Eukaryota</taxon>
        <taxon>Metazoa</taxon>
        <taxon>Chordata</taxon>
        <taxon>Craniata</taxon>
        <taxon>Vertebrata</taxon>
        <taxon>Euteleostomi</taxon>
        <taxon>Mammalia</taxon>
        <taxon>Eutheria</taxon>
        <taxon>Euarchontoglires</taxon>
        <taxon>Primates</taxon>
        <taxon>Haplorrhini</taxon>
        <taxon>Platyrrhini</taxon>
        <taxon>Cebidae</taxon>
        <taxon>Callitrichinae</taxon>
        <taxon>Saguinus</taxon>
    </lineage>
</organism>
<keyword evidence="3" id="KW-0813">Transport</keyword>
<evidence type="ECO:0000313" key="8">
    <source>
        <dbReference type="EMBL" id="KAK2092556.1"/>
    </source>
</evidence>
<name>A0ABQ9U6S0_SAGOE</name>
<evidence type="ECO:0000259" key="7">
    <source>
        <dbReference type="Pfam" id="PF10475"/>
    </source>
</evidence>
<evidence type="ECO:0000256" key="6">
    <source>
        <dbReference type="ARBA" id="ARBA00023054"/>
    </source>
</evidence>
<comment type="subcellular location">
    <subcellularLocation>
        <location evidence="1">Golgi apparatus</location>
        <location evidence="1">trans-Golgi network</location>
    </subcellularLocation>
</comment>
<gene>
    <name evidence="8" type="primary">VPS54</name>
    <name evidence="8" type="ORF">P7K49_029084</name>
</gene>
<keyword evidence="4" id="KW-0653">Protein transport</keyword>
<dbReference type="InterPro" id="IPR019515">
    <property type="entry name" value="VPS54_N"/>
</dbReference>
<keyword evidence="5" id="KW-0333">Golgi apparatus</keyword>